<evidence type="ECO:0000313" key="2">
    <source>
        <dbReference type="Ensembl" id="ENSSPAP00000008414.1"/>
    </source>
</evidence>
<dbReference type="AlphaFoldDB" id="A0A3B4ZQB2"/>
<proteinExistence type="predicted"/>
<name>A0A3B4ZQB2_9TELE</name>
<dbReference type="Ensembl" id="ENSSPAT00000008571.1">
    <property type="protein sequence ID" value="ENSSPAP00000008414.1"/>
    <property type="gene ID" value="ENSSPAG00000006409.1"/>
</dbReference>
<sequence>DMFLLLYCIAITSLLFREKVSYSKRTQGYLSGHLESNSQIYQELERPMDADPYQVLQPSKRKVHLLSFQTSDQNRGAGPYESFALTELPPPALPLR</sequence>
<reference evidence="2" key="1">
    <citation type="submission" date="2023-09" db="UniProtKB">
        <authorList>
            <consortium name="Ensembl"/>
        </authorList>
    </citation>
    <scope>IDENTIFICATION</scope>
</reference>
<feature type="region of interest" description="Disordered" evidence="1">
    <location>
        <begin position="72"/>
        <end position="96"/>
    </location>
</feature>
<accession>A0A3B4ZQB2</accession>
<evidence type="ECO:0000256" key="1">
    <source>
        <dbReference type="SAM" id="MobiDB-lite"/>
    </source>
</evidence>
<protein>
    <submittedName>
        <fullName evidence="2">Uncharacterized protein</fullName>
    </submittedName>
</protein>
<organism evidence="2">
    <name type="scientific">Stegastes partitus</name>
    <name type="common">bicolor damselfish</name>
    <dbReference type="NCBI Taxonomy" id="144197"/>
    <lineage>
        <taxon>Eukaryota</taxon>
        <taxon>Metazoa</taxon>
        <taxon>Chordata</taxon>
        <taxon>Craniata</taxon>
        <taxon>Vertebrata</taxon>
        <taxon>Euteleostomi</taxon>
        <taxon>Actinopterygii</taxon>
        <taxon>Neopterygii</taxon>
        <taxon>Teleostei</taxon>
        <taxon>Neoteleostei</taxon>
        <taxon>Acanthomorphata</taxon>
        <taxon>Ovalentaria</taxon>
        <taxon>Pomacentridae</taxon>
        <taxon>Stegastes</taxon>
    </lineage>
</organism>
<dbReference type="GeneTree" id="ENSGT00940000177034"/>